<sequence>MLVNVLLISAGSIVYAVGINGVIVSQGFLSGGIMGISLIGHYLFPWLNIGLAYLVLNIPLMLLGWFGVSRKFMLYTVLGMVMFSTATGLIFPKLPHIENPILAAILGGIICGAGVGITLRSQGSGGGTEILLVYLRKKLGLRMGAMSFLSNALVLAVAAHFFGLERALYSLIFMFVSGKVMDSILTSFNQRKAILVITDCADAITAQILNRLHRGATLLEGTGAYTGSSKKVIFSIITLTELSKMKELVFDIDPHAFMVVNDTLEVIGKRHGSMQDI</sequence>
<evidence type="ECO:0000256" key="1">
    <source>
        <dbReference type="ARBA" id="ARBA00004651"/>
    </source>
</evidence>
<keyword evidence="2" id="KW-1003">Cell membrane</keyword>
<feature type="transmembrane region" description="Helical" evidence="6">
    <location>
        <begin position="167"/>
        <end position="185"/>
    </location>
</feature>
<dbReference type="Proteomes" id="UP001144372">
    <property type="component" value="Unassembled WGS sequence"/>
</dbReference>
<feature type="domain" description="DUF2179" evidence="7">
    <location>
        <begin position="214"/>
        <end position="268"/>
    </location>
</feature>
<feature type="transmembrane region" description="Helical" evidence="6">
    <location>
        <begin position="139"/>
        <end position="161"/>
    </location>
</feature>
<dbReference type="PANTHER" id="PTHR33545:SF5">
    <property type="entry name" value="UPF0750 MEMBRANE PROTEIN YITT"/>
    <property type="match status" value="1"/>
</dbReference>
<dbReference type="Pfam" id="PF02588">
    <property type="entry name" value="YitT_membrane"/>
    <property type="match status" value="1"/>
</dbReference>
<keyword evidence="3 6" id="KW-0812">Transmembrane</keyword>
<feature type="transmembrane region" description="Helical" evidence="6">
    <location>
        <begin position="46"/>
        <end position="65"/>
    </location>
</feature>
<evidence type="ECO:0000256" key="5">
    <source>
        <dbReference type="ARBA" id="ARBA00023136"/>
    </source>
</evidence>
<dbReference type="GO" id="GO:0005886">
    <property type="term" value="C:plasma membrane"/>
    <property type="evidence" value="ECO:0007669"/>
    <property type="project" value="UniProtKB-SubCell"/>
</dbReference>
<keyword evidence="9" id="KW-1185">Reference proteome</keyword>
<evidence type="ECO:0000256" key="6">
    <source>
        <dbReference type="SAM" id="Phobius"/>
    </source>
</evidence>
<dbReference type="InterPro" id="IPR015867">
    <property type="entry name" value="N-reg_PII/ATP_PRibTrfase_C"/>
</dbReference>
<evidence type="ECO:0000256" key="4">
    <source>
        <dbReference type="ARBA" id="ARBA00022989"/>
    </source>
</evidence>
<keyword evidence="4 6" id="KW-1133">Transmembrane helix</keyword>
<feature type="transmembrane region" description="Helical" evidence="6">
    <location>
        <begin position="100"/>
        <end position="119"/>
    </location>
</feature>
<dbReference type="PANTHER" id="PTHR33545">
    <property type="entry name" value="UPF0750 MEMBRANE PROTEIN YITT-RELATED"/>
    <property type="match status" value="1"/>
</dbReference>
<reference evidence="8" key="1">
    <citation type="submission" date="2022-12" db="EMBL/GenBank/DDBJ databases">
        <title>Reference genome sequencing for broad-spectrum identification of bacterial and archaeal isolates by mass spectrometry.</title>
        <authorList>
            <person name="Sekiguchi Y."/>
            <person name="Tourlousse D.M."/>
        </authorList>
    </citation>
    <scope>NUCLEOTIDE SEQUENCE</scope>
    <source>
        <strain evidence="8">ASRB1</strain>
    </source>
</reference>
<gene>
    <name evidence="8" type="ORF">DAMNIGENAA_04900</name>
</gene>
<dbReference type="Gene3D" id="3.30.70.120">
    <property type="match status" value="1"/>
</dbReference>
<feature type="transmembrane region" description="Helical" evidence="6">
    <location>
        <begin position="12"/>
        <end position="40"/>
    </location>
</feature>
<evidence type="ECO:0000313" key="9">
    <source>
        <dbReference type="Proteomes" id="UP001144372"/>
    </source>
</evidence>
<evidence type="ECO:0000256" key="3">
    <source>
        <dbReference type="ARBA" id="ARBA00022692"/>
    </source>
</evidence>
<comment type="subcellular location">
    <subcellularLocation>
        <location evidence="1">Cell membrane</location>
        <topology evidence="1">Multi-pass membrane protein</topology>
    </subcellularLocation>
</comment>
<comment type="caution">
    <text evidence="8">The sequence shown here is derived from an EMBL/GenBank/DDBJ whole genome shotgun (WGS) entry which is preliminary data.</text>
</comment>
<organism evidence="8 9">
    <name type="scientific">Desulforhabdus amnigena</name>
    <dbReference type="NCBI Taxonomy" id="40218"/>
    <lineage>
        <taxon>Bacteria</taxon>
        <taxon>Pseudomonadati</taxon>
        <taxon>Thermodesulfobacteriota</taxon>
        <taxon>Syntrophobacteria</taxon>
        <taxon>Syntrophobacterales</taxon>
        <taxon>Syntrophobacteraceae</taxon>
        <taxon>Desulforhabdus</taxon>
    </lineage>
</organism>
<dbReference type="InterPro" id="IPR003740">
    <property type="entry name" value="YitT"/>
</dbReference>
<dbReference type="CDD" id="cd16380">
    <property type="entry name" value="YitT_C"/>
    <property type="match status" value="1"/>
</dbReference>
<dbReference type="AlphaFoldDB" id="A0A9W6D2K1"/>
<accession>A0A9W6D2K1</accession>
<dbReference type="InterPro" id="IPR019264">
    <property type="entry name" value="DUF2179"/>
</dbReference>
<evidence type="ECO:0000256" key="2">
    <source>
        <dbReference type="ARBA" id="ARBA00022475"/>
    </source>
</evidence>
<dbReference type="InterPro" id="IPR051461">
    <property type="entry name" value="UPF0750_membrane"/>
</dbReference>
<keyword evidence="5 6" id="KW-0472">Membrane</keyword>
<name>A0A9W6D2K1_9BACT</name>
<dbReference type="PIRSF" id="PIRSF006483">
    <property type="entry name" value="Membrane_protein_YitT"/>
    <property type="match status" value="1"/>
</dbReference>
<evidence type="ECO:0000313" key="8">
    <source>
        <dbReference type="EMBL" id="GLI33057.1"/>
    </source>
</evidence>
<dbReference type="EMBL" id="BSDR01000001">
    <property type="protein sequence ID" value="GLI33057.1"/>
    <property type="molecule type" value="Genomic_DNA"/>
</dbReference>
<evidence type="ECO:0000259" key="7">
    <source>
        <dbReference type="Pfam" id="PF10035"/>
    </source>
</evidence>
<proteinExistence type="predicted"/>
<dbReference type="Pfam" id="PF10035">
    <property type="entry name" value="DUF2179"/>
    <property type="match status" value="1"/>
</dbReference>
<feature type="transmembrane region" description="Helical" evidence="6">
    <location>
        <begin position="72"/>
        <end position="94"/>
    </location>
</feature>
<protein>
    <submittedName>
        <fullName evidence="8">Membrane protein</fullName>
    </submittedName>
</protein>